<sequence>MPTKGPPRTLKPPTKITTASSSSLKPSKTPSNWPPEIIYLTRPHLSKSLPAETITSLSLSTTNPPSAPSTLVKIRKIADPAHPAFGQLGLFAAKTLPARSFILDYLGYVHDDNDLDELSDYDLCLDRELRVGVDAHRMGNEGRMVNDYRGVPGFVRANVVFETRRVRGGDGGGVRMGLWVGSRDVKKGIELCVSYGKGFWKERSGEGEDLSIN</sequence>
<gene>
    <name evidence="3" type="ORF">B9Z19DRAFT_970998</name>
</gene>
<comment type="caution">
    <text evidence="3">The sequence shown here is derived from an EMBL/GenBank/DDBJ whole genome shotgun (WGS) entry which is preliminary data.</text>
</comment>
<organism evidence="3 4">
    <name type="scientific">Tuber borchii</name>
    <name type="common">White truffle</name>
    <dbReference type="NCBI Taxonomy" id="42251"/>
    <lineage>
        <taxon>Eukaryota</taxon>
        <taxon>Fungi</taxon>
        <taxon>Dikarya</taxon>
        <taxon>Ascomycota</taxon>
        <taxon>Pezizomycotina</taxon>
        <taxon>Pezizomycetes</taxon>
        <taxon>Pezizales</taxon>
        <taxon>Tuberaceae</taxon>
        <taxon>Tuber</taxon>
    </lineage>
</organism>
<dbReference type="STRING" id="42251.A0A2T7A1V0"/>
<dbReference type="Pfam" id="PF00856">
    <property type="entry name" value="SET"/>
    <property type="match status" value="1"/>
</dbReference>
<dbReference type="PROSITE" id="PS50280">
    <property type="entry name" value="SET"/>
    <property type="match status" value="1"/>
</dbReference>
<name>A0A2T7A1V0_TUBBO</name>
<protein>
    <recommendedName>
        <fullName evidence="2">SET domain-containing protein</fullName>
    </recommendedName>
</protein>
<dbReference type="InterPro" id="IPR001214">
    <property type="entry name" value="SET_dom"/>
</dbReference>
<evidence type="ECO:0000256" key="1">
    <source>
        <dbReference type="SAM" id="MobiDB-lite"/>
    </source>
</evidence>
<dbReference type="SUPFAM" id="SSF82199">
    <property type="entry name" value="SET domain"/>
    <property type="match status" value="1"/>
</dbReference>
<dbReference type="InterPro" id="IPR046341">
    <property type="entry name" value="SET_dom_sf"/>
</dbReference>
<accession>A0A2T7A1V0</accession>
<evidence type="ECO:0000259" key="2">
    <source>
        <dbReference type="PROSITE" id="PS50280"/>
    </source>
</evidence>
<feature type="compositionally biased region" description="Low complexity" evidence="1">
    <location>
        <begin position="17"/>
        <end position="30"/>
    </location>
</feature>
<feature type="region of interest" description="Disordered" evidence="1">
    <location>
        <begin position="1"/>
        <end position="30"/>
    </location>
</feature>
<proteinExistence type="predicted"/>
<evidence type="ECO:0000313" key="4">
    <source>
        <dbReference type="Proteomes" id="UP000244722"/>
    </source>
</evidence>
<dbReference type="Proteomes" id="UP000244722">
    <property type="component" value="Unassembled WGS sequence"/>
</dbReference>
<dbReference type="Gene3D" id="2.170.270.10">
    <property type="entry name" value="SET domain"/>
    <property type="match status" value="1"/>
</dbReference>
<dbReference type="OrthoDB" id="5792673at2759"/>
<evidence type="ECO:0000313" key="3">
    <source>
        <dbReference type="EMBL" id="PUU81716.1"/>
    </source>
</evidence>
<dbReference type="AlphaFoldDB" id="A0A2T7A1V0"/>
<feature type="domain" description="SET" evidence="2">
    <location>
        <begin position="70"/>
        <end position="196"/>
    </location>
</feature>
<dbReference type="EMBL" id="NESQ01000041">
    <property type="protein sequence ID" value="PUU81716.1"/>
    <property type="molecule type" value="Genomic_DNA"/>
</dbReference>
<reference evidence="3 4" key="1">
    <citation type="submission" date="2017-04" db="EMBL/GenBank/DDBJ databases">
        <title>Draft genome sequence of Tuber borchii Vittad., a whitish edible truffle.</title>
        <authorList>
            <consortium name="DOE Joint Genome Institute"/>
            <person name="Murat C."/>
            <person name="Kuo A."/>
            <person name="Barry K.W."/>
            <person name="Clum A."/>
            <person name="Dockter R.B."/>
            <person name="Fauchery L."/>
            <person name="Iotti M."/>
            <person name="Kohler A."/>
            <person name="Labutti K."/>
            <person name="Lindquist E.A."/>
            <person name="Lipzen A."/>
            <person name="Ohm R.A."/>
            <person name="Wang M."/>
            <person name="Grigoriev I.V."/>
            <person name="Zambonelli A."/>
            <person name="Martin F.M."/>
        </authorList>
    </citation>
    <scope>NUCLEOTIDE SEQUENCE [LARGE SCALE GENOMIC DNA]</scope>
    <source>
        <strain evidence="3 4">Tbo3840</strain>
    </source>
</reference>
<keyword evidence="4" id="KW-1185">Reference proteome</keyword>